<dbReference type="EMBL" id="FNCH01000011">
    <property type="protein sequence ID" value="SDG81375.1"/>
    <property type="molecule type" value="Genomic_DNA"/>
</dbReference>
<dbReference type="STRING" id="405671.SAMN05421827_111141"/>
<name>A0A1G7XAU0_9SPHI</name>
<dbReference type="AlphaFoldDB" id="A0A1G7XAU0"/>
<gene>
    <name evidence="1" type="ORF">SAMN05421827_111141</name>
</gene>
<sequence>MEAHKFKAIVSENETIVIPERFDVKNKEVEVIF</sequence>
<evidence type="ECO:0000313" key="2">
    <source>
        <dbReference type="Proteomes" id="UP000199643"/>
    </source>
</evidence>
<accession>A0A1G7XAU0</accession>
<evidence type="ECO:0000313" key="1">
    <source>
        <dbReference type="EMBL" id="SDG81375.1"/>
    </source>
</evidence>
<keyword evidence="2" id="KW-1185">Reference proteome</keyword>
<organism evidence="1 2">
    <name type="scientific">Pedobacter terrae</name>
    <dbReference type="NCBI Taxonomy" id="405671"/>
    <lineage>
        <taxon>Bacteria</taxon>
        <taxon>Pseudomonadati</taxon>
        <taxon>Bacteroidota</taxon>
        <taxon>Sphingobacteriia</taxon>
        <taxon>Sphingobacteriales</taxon>
        <taxon>Sphingobacteriaceae</taxon>
        <taxon>Pedobacter</taxon>
    </lineage>
</organism>
<dbReference type="Proteomes" id="UP000199643">
    <property type="component" value="Unassembled WGS sequence"/>
</dbReference>
<reference evidence="2" key="1">
    <citation type="submission" date="2016-10" db="EMBL/GenBank/DDBJ databases">
        <authorList>
            <person name="Varghese N."/>
            <person name="Submissions S."/>
        </authorList>
    </citation>
    <scope>NUCLEOTIDE SEQUENCE [LARGE SCALE GENOMIC DNA]</scope>
    <source>
        <strain evidence="2">DSM 17933</strain>
    </source>
</reference>
<proteinExistence type="predicted"/>
<protein>
    <submittedName>
        <fullName evidence="1">Uncharacterized protein</fullName>
    </submittedName>
</protein>